<evidence type="ECO:0000313" key="3">
    <source>
        <dbReference type="Proteomes" id="UP000264820"/>
    </source>
</evidence>
<name>A0A3Q2XAH8_HIPCM</name>
<evidence type="ECO:0000256" key="1">
    <source>
        <dbReference type="SAM" id="MobiDB-lite"/>
    </source>
</evidence>
<organism evidence="2 3">
    <name type="scientific">Hippocampus comes</name>
    <name type="common">Tiger tail seahorse</name>
    <dbReference type="NCBI Taxonomy" id="109280"/>
    <lineage>
        <taxon>Eukaryota</taxon>
        <taxon>Metazoa</taxon>
        <taxon>Chordata</taxon>
        <taxon>Craniata</taxon>
        <taxon>Vertebrata</taxon>
        <taxon>Euteleostomi</taxon>
        <taxon>Actinopterygii</taxon>
        <taxon>Neopterygii</taxon>
        <taxon>Teleostei</taxon>
        <taxon>Neoteleostei</taxon>
        <taxon>Acanthomorphata</taxon>
        <taxon>Syngnathiaria</taxon>
        <taxon>Syngnathiformes</taxon>
        <taxon>Syngnathoidei</taxon>
        <taxon>Syngnathidae</taxon>
        <taxon>Hippocampus</taxon>
    </lineage>
</organism>
<dbReference type="AlphaFoldDB" id="A0A3Q2XAH8"/>
<feature type="region of interest" description="Disordered" evidence="1">
    <location>
        <begin position="157"/>
        <end position="179"/>
    </location>
</feature>
<feature type="region of interest" description="Disordered" evidence="1">
    <location>
        <begin position="406"/>
        <end position="429"/>
    </location>
</feature>
<dbReference type="Proteomes" id="UP000264820">
    <property type="component" value="Unplaced"/>
</dbReference>
<accession>A0A3Q2XAH8</accession>
<dbReference type="OrthoDB" id="9898538at2759"/>
<dbReference type="Ensembl" id="ENSHCOT00000012950.1">
    <property type="protein sequence ID" value="ENSHCOP00000000933.1"/>
    <property type="gene ID" value="ENSHCOG00000001821.1"/>
</dbReference>
<evidence type="ECO:0000313" key="2">
    <source>
        <dbReference type="Ensembl" id="ENSHCOP00000000933.1"/>
    </source>
</evidence>
<sequence>MPKSDTWPGGTGLDMLAGVDSAGSCDSVVSGHSVFSDDSLGHLSAEEKACLMFLEETIESLDTEDDGGLSDNKVDLLPGGPASLASRLADLSACMRKTKLNGLQKHSSMETIREKVENKPIQNYLVPTPYVLASSSNCSEPKVKAGLRLNQKKSFSFGNSSSQKPAGVHVPSDVNVKTPPVIKSKDNLVKTGERGPLSYDALVYLRRSASTKKTPLCPTVDHTIDLVRRPPVIIESSNTANVGRSDKAIFEAGGFTTGPLPVAPKPKRIPSNISVKTEKEAAPASNSSHGLKNATDPEVVRQEALLKLGLLKDPQSETARLARPQLPKSYLSADDRFSKTPSIVGPLRSPSFCHAPGAPAPRSKELQSSASFHHSSRRSDGSATSLPHPAKPNRLTTTLLNHKHEMNHPEPKLKTVLEDEPAAPKASNSVPYTVMMVPGMGADRKEALRKLGLLRDEPHK</sequence>
<dbReference type="PANTHER" id="PTHR21555">
    <property type="entry name" value="SPECIFICALLY ANDROGEN-REGULATED GENE PROTEIN"/>
    <property type="match status" value="1"/>
</dbReference>
<feature type="region of interest" description="Disordered" evidence="1">
    <location>
        <begin position="276"/>
        <end position="298"/>
    </location>
</feature>
<proteinExistence type="predicted"/>
<feature type="region of interest" description="Disordered" evidence="1">
    <location>
        <begin position="341"/>
        <end position="394"/>
    </location>
</feature>
<reference evidence="2" key="1">
    <citation type="submission" date="2025-05" db="UniProtKB">
        <authorList>
            <consortium name="Ensembl"/>
        </authorList>
    </citation>
    <scope>IDENTIFICATION</scope>
</reference>
<dbReference type="Pfam" id="PF15385">
    <property type="entry name" value="SARG"/>
    <property type="match status" value="1"/>
</dbReference>
<dbReference type="PANTHER" id="PTHR21555:SF1">
    <property type="entry name" value="SPECIFICALLY ANDROGEN-REGULATED GENE PROTEIN"/>
    <property type="match status" value="1"/>
</dbReference>
<feature type="compositionally biased region" description="Basic and acidic residues" evidence="1">
    <location>
        <begin position="406"/>
        <end position="417"/>
    </location>
</feature>
<dbReference type="KEGG" id="hcq:109507255"/>
<dbReference type="STRING" id="109280.ENSHCOP00000000936"/>
<dbReference type="InterPro" id="IPR026152">
    <property type="entry name" value="SARG"/>
</dbReference>
<dbReference type="OMA" id="NGMESAG"/>
<protein>
    <submittedName>
        <fullName evidence="2">Zgc:158258</fullName>
    </submittedName>
</protein>
<dbReference type="Ensembl" id="ENSHCOT00000012946.1">
    <property type="protein sequence ID" value="ENSHCOP00000000936.1"/>
    <property type="gene ID" value="ENSHCOG00000001821.1"/>
</dbReference>
<dbReference type="GeneTree" id="ENSGT00390000017874"/>
<keyword evidence="3" id="KW-1185">Reference proteome</keyword>
<dbReference type="RefSeq" id="XP_019712127.1">
    <property type="nucleotide sequence ID" value="XM_019856568.1"/>
</dbReference>
<dbReference type="GeneID" id="109507255"/>